<dbReference type="Proteomes" id="UP001153365">
    <property type="component" value="Unassembled WGS sequence"/>
</dbReference>
<dbReference type="Pfam" id="PF00704">
    <property type="entry name" value="Glyco_hydro_18"/>
    <property type="match status" value="1"/>
</dbReference>
<dbReference type="GO" id="GO:0008061">
    <property type="term" value="F:chitin binding"/>
    <property type="evidence" value="ECO:0007669"/>
    <property type="project" value="InterPro"/>
</dbReference>
<accession>A0AAV0ANY7</accession>
<dbReference type="PANTHER" id="PTHR11177:SF317">
    <property type="entry name" value="CHITINASE 12-RELATED"/>
    <property type="match status" value="1"/>
</dbReference>
<keyword evidence="4" id="KW-0119">Carbohydrate metabolism</keyword>
<keyword evidence="3" id="KW-0146">Chitin degradation</keyword>
<dbReference type="InterPro" id="IPR001223">
    <property type="entry name" value="Glyco_hydro18_cat"/>
</dbReference>
<keyword evidence="6" id="KW-0624">Polysaccharide degradation</keyword>
<evidence type="ECO:0000256" key="9">
    <source>
        <dbReference type="SAM" id="MobiDB-lite"/>
    </source>
</evidence>
<keyword evidence="2 7" id="KW-0378">Hydrolase</keyword>
<comment type="similarity">
    <text evidence="8">Belongs to the glycosyl hydrolase 18 family.</text>
</comment>
<dbReference type="EMBL" id="CALTRL010000805">
    <property type="protein sequence ID" value="CAH7669749.1"/>
    <property type="molecule type" value="Genomic_DNA"/>
</dbReference>
<evidence type="ECO:0000313" key="11">
    <source>
        <dbReference type="EMBL" id="CAH7669749.1"/>
    </source>
</evidence>
<dbReference type="GO" id="GO:0005576">
    <property type="term" value="C:extracellular region"/>
    <property type="evidence" value="ECO:0007669"/>
    <property type="project" value="TreeGrafter"/>
</dbReference>
<dbReference type="GO" id="GO:0008843">
    <property type="term" value="F:endochitinase activity"/>
    <property type="evidence" value="ECO:0007669"/>
    <property type="project" value="UniProtKB-EC"/>
</dbReference>
<comment type="catalytic activity">
    <reaction evidence="1">
        <text>Random endo-hydrolysis of N-acetyl-beta-D-glucosaminide (1-&gt;4)-beta-linkages in chitin and chitodextrins.</text>
        <dbReference type="EC" id="3.2.1.14"/>
    </reaction>
</comment>
<evidence type="ECO:0000256" key="8">
    <source>
        <dbReference type="RuleBase" id="RU004453"/>
    </source>
</evidence>
<evidence type="ECO:0000256" key="3">
    <source>
        <dbReference type="ARBA" id="ARBA00023024"/>
    </source>
</evidence>
<evidence type="ECO:0000256" key="1">
    <source>
        <dbReference type="ARBA" id="ARBA00000822"/>
    </source>
</evidence>
<feature type="compositionally biased region" description="Low complexity" evidence="9">
    <location>
        <begin position="319"/>
        <end position="336"/>
    </location>
</feature>
<proteinExistence type="inferred from homology"/>
<comment type="caution">
    <text evidence="11">The sequence shown here is derived from an EMBL/GenBank/DDBJ whole genome shotgun (WGS) entry which is preliminary data.</text>
</comment>
<feature type="region of interest" description="Disordered" evidence="9">
    <location>
        <begin position="279"/>
        <end position="336"/>
    </location>
</feature>
<dbReference type="Gene3D" id="3.20.20.80">
    <property type="entry name" value="Glycosidases"/>
    <property type="match status" value="2"/>
</dbReference>
<dbReference type="InterPro" id="IPR029070">
    <property type="entry name" value="Chitinase_insertion_sf"/>
</dbReference>
<organism evidence="11 12">
    <name type="scientific">Phakopsora pachyrhizi</name>
    <name type="common">Asian soybean rust disease fungus</name>
    <dbReference type="NCBI Taxonomy" id="170000"/>
    <lineage>
        <taxon>Eukaryota</taxon>
        <taxon>Fungi</taxon>
        <taxon>Dikarya</taxon>
        <taxon>Basidiomycota</taxon>
        <taxon>Pucciniomycotina</taxon>
        <taxon>Pucciniomycetes</taxon>
        <taxon>Pucciniales</taxon>
        <taxon>Phakopsoraceae</taxon>
        <taxon>Phakopsora</taxon>
    </lineage>
</organism>
<name>A0AAV0ANY7_PHAPC</name>
<keyword evidence="5 7" id="KW-0326">Glycosidase</keyword>
<dbReference type="SMART" id="SM00636">
    <property type="entry name" value="Glyco_18"/>
    <property type="match status" value="1"/>
</dbReference>
<feature type="compositionally biased region" description="Polar residues" evidence="9">
    <location>
        <begin position="279"/>
        <end position="318"/>
    </location>
</feature>
<keyword evidence="12" id="KW-1185">Reference proteome</keyword>
<dbReference type="SUPFAM" id="SSF54556">
    <property type="entry name" value="Chitinase insertion domain"/>
    <property type="match status" value="1"/>
</dbReference>
<evidence type="ECO:0000313" key="12">
    <source>
        <dbReference type="Proteomes" id="UP001153365"/>
    </source>
</evidence>
<dbReference type="PROSITE" id="PS01095">
    <property type="entry name" value="GH18_1"/>
    <property type="match status" value="1"/>
</dbReference>
<dbReference type="Gene3D" id="3.10.50.10">
    <property type="match status" value="1"/>
</dbReference>
<gene>
    <name evidence="11" type="ORF">PPACK8108_LOCUS4388</name>
</gene>
<protein>
    <submittedName>
        <fullName evidence="11">Glycoside hydrolase superfamily</fullName>
    </submittedName>
</protein>
<evidence type="ECO:0000259" key="10">
    <source>
        <dbReference type="PROSITE" id="PS51910"/>
    </source>
</evidence>
<dbReference type="InterPro" id="IPR050314">
    <property type="entry name" value="Glycosyl_Hydrlase_18"/>
</dbReference>
<dbReference type="AlphaFoldDB" id="A0AAV0ANY7"/>
<sequence>MVATYYPDWNVNVLPPQSVQYKKYDLIYFAFALPTEYAGLEFTQSDSVQTLKRLVKYAHGNGTKVVLSVGGWSGSKYFSQVIVNETTRSIFANSIYEVVTTNNLDGVDIDWEYPGQAQVQDNTVSPQDTEALLKFFLTLRSRLGAHSIISAAVTDSTFLDKSGKRTTNVSGFGEVLDYILIMNYDVNSESATPGPNAPFSDACKDSRQPGANMISSIKTWTDAGFPREKILMGLPAYGYINKSTATTLVHKRKRSIRTRFQMYSENIGKRALNLIQGQCSDSPTSCNSPTASTEENQAGSETPPITNISSPAANNDSQITNPIPTTNITQSSNSSQSVLALNSTDSLIGLDRSSKLSNDSKENGNLDGYPGPQIPFKDLFKWGVLGSGLNDNNANLTGLNGYKIAWDHCSSTPYAYDKSRNTLVTYDDGRSIGIKARFAKTSGIGGVGFWEITGDHQSMLIDSVWKNFGGDS</sequence>
<feature type="domain" description="GH18" evidence="10">
    <location>
        <begin position="1"/>
        <end position="471"/>
    </location>
</feature>
<evidence type="ECO:0000256" key="6">
    <source>
        <dbReference type="ARBA" id="ARBA00023326"/>
    </source>
</evidence>
<evidence type="ECO:0000256" key="2">
    <source>
        <dbReference type="ARBA" id="ARBA00022801"/>
    </source>
</evidence>
<dbReference type="InterPro" id="IPR011583">
    <property type="entry name" value="Chitinase_II/V-like_cat"/>
</dbReference>
<dbReference type="InterPro" id="IPR017853">
    <property type="entry name" value="GH"/>
</dbReference>
<dbReference type="PANTHER" id="PTHR11177">
    <property type="entry name" value="CHITINASE"/>
    <property type="match status" value="1"/>
</dbReference>
<dbReference type="GO" id="GO:0000272">
    <property type="term" value="P:polysaccharide catabolic process"/>
    <property type="evidence" value="ECO:0007669"/>
    <property type="project" value="UniProtKB-KW"/>
</dbReference>
<evidence type="ECO:0000256" key="5">
    <source>
        <dbReference type="ARBA" id="ARBA00023295"/>
    </source>
</evidence>
<dbReference type="PROSITE" id="PS51910">
    <property type="entry name" value="GH18_2"/>
    <property type="match status" value="1"/>
</dbReference>
<evidence type="ECO:0000256" key="7">
    <source>
        <dbReference type="RuleBase" id="RU000489"/>
    </source>
</evidence>
<evidence type="ECO:0000256" key="4">
    <source>
        <dbReference type="ARBA" id="ARBA00023277"/>
    </source>
</evidence>
<dbReference type="InterPro" id="IPR001579">
    <property type="entry name" value="Glyco_hydro_18_chit_AS"/>
</dbReference>
<dbReference type="SUPFAM" id="SSF51445">
    <property type="entry name" value="(Trans)glycosidases"/>
    <property type="match status" value="1"/>
</dbReference>
<reference evidence="11" key="1">
    <citation type="submission" date="2022-06" db="EMBL/GenBank/DDBJ databases">
        <authorList>
            <consortium name="SYNGENTA / RWTH Aachen University"/>
        </authorList>
    </citation>
    <scope>NUCLEOTIDE SEQUENCE</scope>
</reference>
<dbReference type="GO" id="GO:0006032">
    <property type="term" value="P:chitin catabolic process"/>
    <property type="evidence" value="ECO:0007669"/>
    <property type="project" value="UniProtKB-KW"/>
</dbReference>